<dbReference type="SMART" id="SM01276">
    <property type="entry name" value="M60-like"/>
    <property type="match status" value="1"/>
</dbReference>
<dbReference type="OrthoDB" id="10260387at2759"/>
<dbReference type="InterPro" id="IPR031161">
    <property type="entry name" value="Peptidase_M60_dom"/>
</dbReference>
<dbReference type="InterPro" id="IPR035423">
    <property type="entry name" value="M60-like_N"/>
</dbReference>
<dbReference type="Pfam" id="PF13402">
    <property type="entry name" value="Peptidase_M60"/>
    <property type="match status" value="1"/>
</dbReference>
<protein>
    <recommendedName>
        <fullName evidence="1">Peptidase M60 domain-containing protein</fullName>
    </recommendedName>
</protein>
<dbReference type="EMBL" id="CAJNOQ010010618">
    <property type="protein sequence ID" value="CAF1256573.1"/>
    <property type="molecule type" value="Genomic_DNA"/>
</dbReference>
<organism evidence="2 4">
    <name type="scientific">Didymodactylos carnosus</name>
    <dbReference type="NCBI Taxonomy" id="1234261"/>
    <lineage>
        <taxon>Eukaryota</taxon>
        <taxon>Metazoa</taxon>
        <taxon>Spiralia</taxon>
        <taxon>Gnathifera</taxon>
        <taxon>Rotifera</taxon>
        <taxon>Eurotatoria</taxon>
        <taxon>Bdelloidea</taxon>
        <taxon>Philodinida</taxon>
        <taxon>Philodinidae</taxon>
        <taxon>Didymodactylos</taxon>
    </lineage>
</organism>
<dbReference type="PANTHER" id="PTHR15730">
    <property type="entry name" value="EXPERIMENTAL AUTOIMMUNE PROSTATITIS ANTIGEN 2-RELATED"/>
    <property type="match status" value="1"/>
</dbReference>
<keyword evidence="4" id="KW-1185">Reference proteome</keyword>
<dbReference type="InterPro" id="IPR042279">
    <property type="entry name" value="Pep_M60_3"/>
</dbReference>
<dbReference type="Proteomes" id="UP000681722">
    <property type="component" value="Unassembled WGS sequence"/>
</dbReference>
<proteinExistence type="predicted"/>
<dbReference type="Gene3D" id="1.10.390.30">
    <property type="entry name" value="Peptidase M60, enhancin-like domain 3"/>
    <property type="match status" value="1"/>
</dbReference>
<evidence type="ECO:0000313" key="3">
    <source>
        <dbReference type="EMBL" id="CAF4030303.1"/>
    </source>
</evidence>
<comment type="caution">
    <text evidence="2">The sequence shown here is derived from an EMBL/GenBank/DDBJ whole genome shotgun (WGS) entry which is preliminary data.</text>
</comment>
<evidence type="ECO:0000313" key="2">
    <source>
        <dbReference type="EMBL" id="CAF1256573.1"/>
    </source>
</evidence>
<dbReference type="Gene3D" id="3.40.390.80">
    <property type="entry name" value="Peptidase M60, enhancin-like domain 2"/>
    <property type="match status" value="1"/>
</dbReference>
<dbReference type="PANTHER" id="PTHR15730:SF5">
    <property type="entry name" value="SI:CH211-210B2.2-RELATED"/>
    <property type="match status" value="1"/>
</dbReference>
<gene>
    <name evidence="2" type="ORF">GPM918_LOCUS26394</name>
    <name evidence="3" type="ORF">SRO942_LOCUS26542</name>
</gene>
<dbReference type="Pfam" id="PF17291">
    <property type="entry name" value="M60-like_N"/>
    <property type="match status" value="1"/>
</dbReference>
<dbReference type="EMBL" id="CAJOBC010016875">
    <property type="protein sequence ID" value="CAF4030303.1"/>
    <property type="molecule type" value="Genomic_DNA"/>
</dbReference>
<dbReference type="Proteomes" id="UP000663829">
    <property type="component" value="Unassembled WGS sequence"/>
</dbReference>
<accession>A0A815AJ12</accession>
<reference evidence="2" key="1">
    <citation type="submission" date="2021-02" db="EMBL/GenBank/DDBJ databases">
        <authorList>
            <person name="Nowell W R."/>
        </authorList>
    </citation>
    <scope>NUCLEOTIDE SEQUENCE</scope>
</reference>
<evidence type="ECO:0000313" key="4">
    <source>
        <dbReference type="Proteomes" id="UP000663829"/>
    </source>
</evidence>
<name>A0A815AJ12_9BILA</name>
<evidence type="ECO:0000259" key="1">
    <source>
        <dbReference type="PROSITE" id="PS51723"/>
    </source>
</evidence>
<dbReference type="Gene3D" id="2.60.120.1250">
    <property type="entry name" value="Peptidase M60, enhancin-like domain 1"/>
    <property type="match status" value="1"/>
</dbReference>
<dbReference type="PROSITE" id="PS51723">
    <property type="entry name" value="PEPTIDASE_M60"/>
    <property type="match status" value="1"/>
</dbReference>
<sequence length="692" mass="78956">MNDNDFDQVPSVIFNNVESIPRIGIPGIIIPQTDDTRAILCGEDSQNCLMIATRFGQGRVIICAHNGYVEKFLPPIEEDYRIFVENCKRWLVPNGKIRNDQVVSIDNVSSLQDVLKKAKILLWDGHCDKSEPFMNDLCEYLQNGGGLVCAATAWGWLQTHPGKQISDFPFSRFCDYLGVRLTDGYNNCTDSIPPRLELVKFKNINHVVKQLQYEPNKSEYMAIVGHAIQELHDTYPGFPLETLENIVLNAEKDVIPGASCPITDKKCRELSSGICGIMCALPGIKAPNIMMFPGDFKQTPNIHTNVSWQISSHTSEWHCTGFYVVAGVPIQIEVQDGNPDGWQVRIGCHNDDLRNCEELRRWPCISICKPLTNNVHMCSAYGGLLFLQSSEGDNNISVRIHHVVQTPVYDLKDPNRKQAWKHHRKTDGLWADIAGRHIVFNVPSSSVVHIDDLDSVLEFWDRIVLVHHELRGTHPTHRERVVCDEQPCAGYMHSGYPVVTHLDVCLPESKDFILNLKCLQKNGSWGLFHELGHNMQRDWWTFDGTGEVTVNIFTLHAMDTVCNLKPWIHTWLKDQLDSTKKYIKNGSNFDQWKENPGVALFIYAQLSHEFGWDAYKEVFRIYEKTTPTLDDNQEKIDHWILTFSQTVGYNLVPLFKFWGFPISSSVKNSLSNLPIREINDELIKIAPNRYQL</sequence>
<dbReference type="AlphaFoldDB" id="A0A815AJ12"/>
<dbReference type="InterPro" id="IPR051244">
    <property type="entry name" value="TCAF"/>
</dbReference>
<feature type="domain" description="Peptidase M60" evidence="1">
    <location>
        <begin position="315"/>
        <end position="611"/>
    </location>
</feature>